<evidence type="ECO:0000313" key="1">
    <source>
        <dbReference type="EMBL" id="KAI3710729.1"/>
    </source>
</evidence>
<dbReference type="Proteomes" id="UP001055811">
    <property type="component" value="Linkage Group LG07"/>
</dbReference>
<gene>
    <name evidence="1" type="ORF">L2E82_40519</name>
</gene>
<reference evidence="2" key="1">
    <citation type="journal article" date="2022" name="Mol. Ecol. Resour.">
        <title>The genomes of chicory, endive, great burdock and yacon provide insights into Asteraceae palaeo-polyploidization history and plant inulin production.</title>
        <authorList>
            <person name="Fan W."/>
            <person name="Wang S."/>
            <person name="Wang H."/>
            <person name="Wang A."/>
            <person name="Jiang F."/>
            <person name="Liu H."/>
            <person name="Zhao H."/>
            <person name="Xu D."/>
            <person name="Zhang Y."/>
        </authorList>
    </citation>
    <scope>NUCLEOTIDE SEQUENCE [LARGE SCALE GENOMIC DNA]</scope>
    <source>
        <strain evidence="2">cv. Punajuju</strain>
    </source>
</reference>
<reference evidence="1 2" key="2">
    <citation type="journal article" date="2022" name="Mol. Ecol. Resour.">
        <title>The genomes of chicory, endive, great burdock and yacon provide insights into Asteraceae paleo-polyploidization history and plant inulin production.</title>
        <authorList>
            <person name="Fan W."/>
            <person name="Wang S."/>
            <person name="Wang H."/>
            <person name="Wang A."/>
            <person name="Jiang F."/>
            <person name="Liu H."/>
            <person name="Zhao H."/>
            <person name="Xu D."/>
            <person name="Zhang Y."/>
        </authorList>
    </citation>
    <scope>NUCLEOTIDE SEQUENCE [LARGE SCALE GENOMIC DNA]</scope>
    <source>
        <strain evidence="2">cv. Punajuju</strain>
        <tissue evidence="1">Leaves</tissue>
    </source>
</reference>
<evidence type="ECO:0000313" key="2">
    <source>
        <dbReference type="Proteomes" id="UP001055811"/>
    </source>
</evidence>
<name>A0ACB9AKG4_CICIN</name>
<accession>A0ACB9AKG4</accession>
<proteinExistence type="predicted"/>
<dbReference type="EMBL" id="CM042015">
    <property type="protein sequence ID" value="KAI3710729.1"/>
    <property type="molecule type" value="Genomic_DNA"/>
</dbReference>
<protein>
    <submittedName>
        <fullName evidence="1">Uncharacterized protein</fullName>
    </submittedName>
</protein>
<sequence>MTKKETAAPKRDNLFQGKSKQPGAISTNWHQRICEVWNSSKSRRNCTIELRQSTQSSSQSLTYLGQARGKIVQMTKHHQRTILSIRNNIESPEPTDSMSHTELRNVVQTSGRLREN</sequence>
<comment type="caution">
    <text evidence="1">The sequence shown here is derived from an EMBL/GenBank/DDBJ whole genome shotgun (WGS) entry which is preliminary data.</text>
</comment>
<organism evidence="1 2">
    <name type="scientific">Cichorium intybus</name>
    <name type="common">Chicory</name>
    <dbReference type="NCBI Taxonomy" id="13427"/>
    <lineage>
        <taxon>Eukaryota</taxon>
        <taxon>Viridiplantae</taxon>
        <taxon>Streptophyta</taxon>
        <taxon>Embryophyta</taxon>
        <taxon>Tracheophyta</taxon>
        <taxon>Spermatophyta</taxon>
        <taxon>Magnoliopsida</taxon>
        <taxon>eudicotyledons</taxon>
        <taxon>Gunneridae</taxon>
        <taxon>Pentapetalae</taxon>
        <taxon>asterids</taxon>
        <taxon>campanulids</taxon>
        <taxon>Asterales</taxon>
        <taxon>Asteraceae</taxon>
        <taxon>Cichorioideae</taxon>
        <taxon>Cichorieae</taxon>
        <taxon>Cichoriinae</taxon>
        <taxon>Cichorium</taxon>
    </lineage>
</organism>
<keyword evidence="2" id="KW-1185">Reference proteome</keyword>